<feature type="compositionally biased region" description="Polar residues" evidence="1">
    <location>
        <begin position="75"/>
        <end position="84"/>
    </location>
</feature>
<protein>
    <submittedName>
        <fullName evidence="2">Uncharacterized protein</fullName>
    </submittedName>
</protein>
<gene>
    <name evidence="2" type="ORF">CEURO_LOCUS872</name>
</gene>
<evidence type="ECO:0000313" key="3">
    <source>
        <dbReference type="Proteomes" id="UP001152484"/>
    </source>
</evidence>
<dbReference type="EMBL" id="CAMAPE010000004">
    <property type="protein sequence ID" value="CAH9056139.1"/>
    <property type="molecule type" value="Genomic_DNA"/>
</dbReference>
<evidence type="ECO:0000313" key="2">
    <source>
        <dbReference type="EMBL" id="CAH9056139.1"/>
    </source>
</evidence>
<name>A0A9P0YHH4_CUSEU</name>
<keyword evidence="3" id="KW-1185">Reference proteome</keyword>
<reference evidence="2" key="1">
    <citation type="submission" date="2022-07" db="EMBL/GenBank/DDBJ databases">
        <authorList>
            <person name="Macas J."/>
            <person name="Novak P."/>
            <person name="Neumann P."/>
        </authorList>
    </citation>
    <scope>NUCLEOTIDE SEQUENCE</scope>
</reference>
<comment type="caution">
    <text evidence="2">The sequence shown here is derived from an EMBL/GenBank/DDBJ whole genome shotgun (WGS) entry which is preliminary data.</text>
</comment>
<proteinExistence type="predicted"/>
<organism evidence="2 3">
    <name type="scientific">Cuscuta europaea</name>
    <name type="common">European dodder</name>
    <dbReference type="NCBI Taxonomy" id="41803"/>
    <lineage>
        <taxon>Eukaryota</taxon>
        <taxon>Viridiplantae</taxon>
        <taxon>Streptophyta</taxon>
        <taxon>Embryophyta</taxon>
        <taxon>Tracheophyta</taxon>
        <taxon>Spermatophyta</taxon>
        <taxon>Magnoliopsida</taxon>
        <taxon>eudicotyledons</taxon>
        <taxon>Gunneridae</taxon>
        <taxon>Pentapetalae</taxon>
        <taxon>asterids</taxon>
        <taxon>lamiids</taxon>
        <taxon>Solanales</taxon>
        <taxon>Convolvulaceae</taxon>
        <taxon>Cuscuteae</taxon>
        <taxon>Cuscuta</taxon>
        <taxon>Cuscuta subgen. Cuscuta</taxon>
    </lineage>
</organism>
<feature type="region of interest" description="Disordered" evidence="1">
    <location>
        <begin position="75"/>
        <end position="98"/>
    </location>
</feature>
<evidence type="ECO:0000256" key="1">
    <source>
        <dbReference type="SAM" id="MobiDB-lite"/>
    </source>
</evidence>
<dbReference type="Proteomes" id="UP001152484">
    <property type="component" value="Unassembled WGS sequence"/>
</dbReference>
<dbReference type="AlphaFoldDB" id="A0A9P0YHH4"/>
<accession>A0A9P0YHH4</accession>
<sequence>MARVFMSYCHCSKGEGGYEGKAATDRLLPNRRQIIILAIGSVRGQSVDAISGTRDGDFTATVTLHGRSFLSMSNLQPPGTSQGISKCGAELPATRRDG</sequence>